<protein>
    <submittedName>
        <fullName evidence="1">Uncharacterized protein</fullName>
    </submittedName>
</protein>
<evidence type="ECO:0000313" key="2">
    <source>
        <dbReference type="Proteomes" id="UP000821853"/>
    </source>
</evidence>
<dbReference type="AlphaFoldDB" id="A0A9J6GQT4"/>
<dbReference type="EMBL" id="JABSTR010000008">
    <property type="protein sequence ID" value="KAH9377805.1"/>
    <property type="molecule type" value="Genomic_DNA"/>
</dbReference>
<gene>
    <name evidence="1" type="ORF">HPB48_015419</name>
</gene>
<proteinExistence type="predicted"/>
<dbReference type="VEuPathDB" id="VectorBase:HLOH_064751"/>
<dbReference type="OrthoDB" id="6434843at2759"/>
<accession>A0A9J6GQT4</accession>
<reference evidence="1 2" key="1">
    <citation type="journal article" date="2020" name="Cell">
        <title>Large-Scale Comparative Analyses of Tick Genomes Elucidate Their Genetic Diversity and Vector Capacities.</title>
        <authorList>
            <consortium name="Tick Genome and Microbiome Consortium (TIGMIC)"/>
            <person name="Jia N."/>
            <person name="Wang J."/>
            <person name="Shi W."/>
            <person name="Du L."/>
            <person name="Sun Y."/>
            <person name="Zhan W."/>
            <person name="Jiang J.F."/>
            <person name="Wang Q."/>
            <person name="Zhang B."/>
            <person name="Ji P."/>
            <person name="Bell-Sakyi L."/>
            <person name="Cui X.M."/>
            <person name="Yuan T.T."/>
            <person name="Jiang B.G."/>
            <person name="Yang W.F."/>
            <person name="Lam T.T."/>
            <person name="Chang Q.C."/>
            <person name="Ding S.J."/>
            <person name="Wang X.J."/>
            <person name="Zhu J.G."/>
            <person name="Ruan X.D."/>
            <person name="Zhao L."/>
            <person name="Wei J.T."/>
            <person name="Ye R.Z."/>
            <person name="Que T.C."/>
            <person name="Du C.H."/>
            <person name="Zhou Y.H."/>
            <person name="Cheng J.X."/>
            <person name="Dai P.F."/>
            <person name="Guo W.B."/>
            <person name="Han X.H."/>
            <person name="Huang E.J."/>
            <person name="Li L.F."/>
            <person name="Wei W."/>
            <person name="Gao Y.C."/>
            <person name="Liu J.Z."/>
            <person name="Shao H.Z."/>
            <person name="Wang X."/>
            <person name="Wang C.C."/>
            <person name="Yang T.C."/>
            <person name="Huo Q.B."/>
            <person name="Li W."/>
            <person name="Chen H.Y."/>
            <person name="Chen S.E."/>
            <person name="Zhou L.G."/>
            <person name="Ni X.B."/>
            <person name="Tian J.H."/>
            <person name="Sheng Y."/>
            <person name="Liu T."/>
            <person name="Pan Y.S."/>
            <person name="Xia L.Y."/>
            <person name="Li J."/>
            <person name="Zhao F."/>
            <person name="Cao W.C."/>
        </authorList>
    </citation>
    <scope>NUCLEOTIDE SEQUENCE [LARGE SCALE GENOMIC DNA]</scope>
    <source>
        <strain evidence="1">HaeL-2018</strain>
    </source>
</reference>
<comment type="caution">
    <text evidence="1">The sequence shown here is derived from an EMBL/GenBank/DDBJ whole genome shotgun (WGS) entry which is preliminary data.</text>
</comment>
<organism evidence="1 2">
    <name type="scientific">Haemaphysalis longicornis</name>
    <name type="common">Bush tick</name>
    <dbReference type="NCBI Taxonomy" id="44386"/>
    <lineage>
        <taxon>Eukaryota</taxon>
        <taxon>Metazoa</taxon>
        <taxon>Ecdysozoa</taxon>
        <taxon>Arthropoda</taxon>
        <taxon>Chelicerata</taxon>
        <taxon>Arachnida</taxon>
        <taxon>Acari</taxon>
        <taxon>Parasitiformes</taxon>
        <taxon>Ixodida</taxon>
        <taxon>Ixodoidea</taxon>
        <taxon>Ixodidae</taxon>
        <taxon>Haemaphysalinae</taxon>
        <taxon>Haemaphysalis</taxon>
    </lineage>
</organism>
<sequence>MGDLLVEVEKCSENLLKQTTLADLSVTVTSHRALNSSQGVISENYLESETEVELLQVLQNQGVTHVKSNEG</sequence>
<evidence type="ECO:0000313" key="1">
    <source>
        <dbReference type="EMBL" id="KAH9377805.1"/>
    </source>
</evidence>
<dbReference type="Proteomes" id="UP000821853">
    <property type="component" value="Unassembled WGS sequence"/>
</dbReference>
<name>A0A9J6GQT4_HAELO</name>
<keyword evidence="2" id="KW-1185">Reference proteome</keyword>